<comment type="caution">
    <text evidence="1">The sequence shown here is derived from an EMBL/GenBank/DDBJ whole genome shotgun (WGS) entry which is preliminary data.</text>
</comment>
<evidence type="ECO:0000313" key="2">
    <source>
        <dbReference type="Proteomes" id="UP000294772"/>
    </source>
</evidence>
<sequence>MIYGFDTDEEDAATAALMLYAVYRSRDRRRHKVTPDMWGQIERFAKAAAKRARNLPQWIEQFKPRVSCDTISPRWMQTGIQGRIELTPIKDADGMVTAYVQPAPTDLREFLTPVLKKVDQRKVVDRLYSETAYIVLLVRDRLEREKPIESQFNVIDEEATA</sequence>
<dbReference type="Proteomes" id="UP000294772">
    <property type="component" value="Unassembled WGS sequence"/>
</dbReference>
<reference evidence="1 2" key="1">
    <citation type="submission" date="2019-03" db="EMBL/GenBank/DDBJ databases">
        <title>Genomic Encyclopedia of Type Strains, Phase IV (KMG-IV): sequencing the most valuable type-strain genomes for metagenomic binning, comparative biology and taxonomic classification.</title>
        <authorList>
            <person name="Goeker M."/>
        </authorList>
    </citation>
    <scope>NUCLEOTIDE SEQUENCE [LARGE SCALE GENOMIC DNA]</scope>
    <source>
        <strain evidence="1 2">DSM 15264</strain>
    </source>
</reference>
<accession>A0AA46HVE2</accession>
<proteinExistence type="predicted"/>
<organism evidence="1 2">
    <name type="scientific">Caldimonas thermodepolymerans</name>
    <dbReference type="NCBI Taxonomy" id="215580"/>
    <lineage>
        <taxon>Bacteria</taxon>
        <taxon>Pseudomonadati</taxon>
        <taxon>Pseudomonadota</taxon>
        <taxon>Betaproteobacteria</taxon>
        <taxon>Burkholderiales</taxon>
        <taxon>Sphaerotilaceae</taxon>
        <taxon>Caldimonas</taxon>
    </lineage>
</organism>
<protein>
    <submittedName>
        <fullName evidence="1">Uncharacterized protein</fullName>
    </submittedName>
</protein>
<gene>
    <name evidence="1" type="ORF">EV676_10685</name>
</gene>
<name>A0AA46HVE2_9BURK</name>
<evidence type="ECO:0000313" key="1">
    <source>
        <dbReference type="EMBL" id="TCP06602.1"/>
    </source>
</evidence>
<dbReference type="AlphaFoldDB" id="A0AA46HVE2"/>
<dbReference type="RefSeq" id="WP_132765443.1">
    <property type="nucleotide sequence ID" value="NZ_CP110416.1"/>
</dbReference>
<dbReference type="EMBL" id="SLXF01000006">
    <property type="protein sequence ID" value="TCP06602.1"/>
    <property type="molecule type" value="Genomic_DNA"/>
</dbReference>